<organism evidence="1">
    <name type="scientific">viral metagenome</name>
    <dbReference type="NCBI Taxonomy" id="1070528"/>
    <lineage>
        <taxon>unclassified sequences</taxon>
        <taxon>metagenomes</taxon>
        <taxon>organismal metagenomes</taxon>
    </lineage>
</organism>
<evidence type="ECO:0000313" key="1">
    <source>
        <dbReference type="EMBL" id="QHT12113.1"/>
    </source>
</evidence>
<dbReference type="AlphaFoldDB" id="A0A6C0D6L0"/>
<name>A0A6C0D6L0_9ZZZZ</name>
<reference evidence="1" key="1">
    <citation type="journal article" date="2020" name="Nature">
        <title>Giant virus diversity and host interactions through global metagenomics.</title>
        <authorList>
            <person name="Schulz F."/>
            <person name="Roux S."/>
            <person name="Paez-Espino D."/>
            <person name="Jungbluth S."/>
            <person name="Walsh D.A."/>
            <person name="Denef V.J."/>
            <person name="McMahon K.D."/>
            <person name="Konstantinidis K.T."/>
            <person name="Eloe-Fadrosh E.A."/>
            <person name="Kyrpides N.C."/>
            <person name="Woyke T."/>
        </authorList>
    </citation>
    <scope>NUCLEOTIDE SEQUENCE</scope>
    <source>
        <strain evidence="1">GVMAG-M-3300023174-129</strain>
    </source>
</reference>
<proteinExistence type="predicted"/>
<sequence length="116" mass="13732">MTSYINVHLQLTKDVLQAITKDRAYAIRYNHVEKMISIIYKNVQFEALYGKKTKYIYNIDYNFHSCHHLILENKDHVIADLIQRLKSEFTGCKIEYVETKGYDGSVIERIIVIDWS</sequence>
<accession>A0A6C0D6L0</accession>
<dbReference type="EMBL" id="MN739541">
    <property type="protein sequence ID" value="QHT12113.1"/>
    <property type="molecule type" value="Genomic_DNA"/>
</dbReference>
<protein>
    <submittedName>
        <fullName evidence="1">Uncharacterized protein</fullName>
    </submittedName>
</protein>